<name>X1T8Q5_9ZZZZ</name>
<evidence type="ECO:0000313" key="2">
    <source>
        <dbReference type="EMBL" id="GAI87766.1"/>
    </source>
</evidence>
<accession>X1T8Q5</accession>
<feature type="region of interest" description="Disordered" evidence="1">
    <location>
        <begin position="1"/>
        <end position="36"/>
    </location>
</feature>
<protein>
    <submittedName>
        <fullName evidence="2">Uncharacterized protein</fullName>
    </submittedName>
</protein>
<gene>
    <name evidence="2" type="ORF">S12H4_15597</name>
</gene>
<reference evidence="2" key="1">
    <citation type="journal article" date="2014" name="Front. Microbiol.">
        <title>High frequency of phylogenetically diverse reductive dehalogenase-homologous genes in deep subseafloor sedimentary metagenomes.</title>
        <authorList>
            <person name="Kawai M."/>
            <person name="Futagami T."/>
            <person name="Toyoda A."/>
            <person name="Takaki Y."/>
            <person name="Nishi S."/>
            <person name="Hori S."/>
            <person name="Arai W."/>
            <person name="Tsubouchi T."/>
            <person name="Morono Y."/>
            <person name="Uchiyama I."/>
            <person name="Ito T."/>
            <person name="Fujiyama A."/>
            <person name="Inagaki F."/>
            <person name="Takami H."/>
        </authorList>
    </citation>
    <scope>NUCLEOTIDE SEQUENCE</scope>
    <source>
        <strain evidence="2">Expedition CK06-06</strain>
    </source>
</reference>
<evidence type="ECO:0000256" key="1">
    <source>
        <dbReference type="SAM" id="MobiDB-lite"/>
    </source>
</evidence>
<dbReference type="EMBL" id="BARW01007504">
    <property type="protein sequence ID" value="GAI87766.1"/>
    <property type="molecule type" value="Genomic_DNA"/>
</dbReference>
<feature type="non-terminal residue" evidence="2">
    <location>
        <position position="102"/>
    </location>
</feature>
<proteinExistence type="predicted"/>
<dbReference type="AlphaFoldDB" id="X1T8Q5"/>
<feature type="compositionally biased region" description="Polar residues" evidence="1">
    <location>
        <begin position="24"/>
        <end position="35"/>
    </location>
</feature>
<organism evidence="2">
    <name type="scientific">marine sediment metagenome</name>
    <dbReference type="NCBI Taxonomy" id="412755"/>
    <lineage>
        <taxon>unclassified sequences</taxon>
        <taxon>metagenomes</taxon>
        <taxon>ecological metagenomes</taxon>
    </lineage>
</organism>
<sequence length="102" mass="10956">MDKIPVGSPTSWQWKDSPGIIEPTSDSTGPKNWQSEGPLEVCTIGADGASYKVQSLVLGTAELSGSLITITMEMKVEGIVDTVYDQSFNRSPGHHPPGLWVI</sequence>
<comment type="caution">
    <text evidence="2">The sequence shown here is derived from an EMBL/GenBank/DDBJ whole genome shotgun (WGS) entry which is preliminary data.</text>
</comment>